<feature type="domain" description="Major facilitator superfamily associated" evidence="7">
    <location>
        <begin position="12"/>
        <end position="497"/>
    </location>
</feature>
<feature type="transmembrane region" description="Helical" evidence="6">
    <location>
        <begin position="427"/>
        <end position="446"/>
    </location>
</feature>
<keyword evidence="5 6" id="KW-0472">Membrane</keyword>
<keyword evidence="4 6" id="KW-1133">Transmembrane helix</keyword>
<dbReference type="InterPro" id="IPR051717">
    <property type="entry name" value="MFS_MFSD6"/>
</dbReference>
<evidence type="ECO:0000313" key="9">
    <source>
        <dbReference type="Proteomes" id="UP000325440"/>
    </source>
</evidence>
<evidence type="ECO:0000259" key="7">
    <source>
        <dbReference type="Pfam" id="PF12832"/>
    </source>
</evidence>
<evidence type="ECO:0000256" key="1">
    <source>
        <dbReference type="ARBA" id="ARBA00004141"/>
    </source>
</evidence>
<proteinExistence type="inferred from homology"/>
<dbReference type="Pfam" id="PF12832">
    <property type="entry name" value="MFS_1_like"/>
    <property type="match status" value="1"/>
</dbReference>
<feature type="transmembrane region" description="Helical" evidence="6">
    <location>
        <begin position="326"/>
        <end position="353"/>
    </location>
</feature>
<protein>
    <submittedName>
        <fullName evidence="8">Major facilitator superfamily domain,Major facilitator superfamily associated domain</fullName>
    </submittedName>
</protein>
<dbReference type="Proteomes" id="UP000325440">
    <property type="component" value="Unassembled WGS sequence"/>
</dbReference>
<comment type="similarity">
    <text evidence="2">Belongs to the major facilitator superfamily. MFSD6 family.</text>
</comment>
<evidence type="ECO:0000313" key="8">
    <source>
        <dbReference type="EMBL" id="VVC36468.1"/>
    </source>
</evidence>
<feature type="transmembrane region" description="Helical" evidence="6">
    <location>
        <begin position="213"/>
        <end position="235"/>
    </location>
</feature>
<dbReference type="SUPFAM" id="SSF103473">
    <property type="entry name" value="MFS general substrate transporter"/>
    <property type="match status" value="1"/>
</dbReference>
<feature type="transmembrane region" description="Helical" evidence="6">
    <location>
        <begin position="26"/>
        <end position="46"/>
    </location>
</feature>
<dbReference type="InterPro" id="IPR024989">
    <property type="entry name" value="MFS_assoc_dom"/>
</dbReference>
<sequence>MTFMALITIPLLPAIGVIVDKFRVKKCLVMTSLFGMSIMMFSFMYVPKLPAERVSMVELTCDWKTRNLIVRTENDQQTEGNQTFYIQNVVNDVLATCKLLECRTLRSVNYDINDHKGHRVNTRRQFGSIGHLNSYDRVDVAFKLKDVKHVNNSNVFHLTSVHVNEKETPSIACSPWNFPTYRCVIQCSNKNAMRLVAMSTAYGRRNILGLYQFWIFFTVITLFWIFLMTTVSLQNPICLDMLDNKPEDFGKQRCWSSVGWGVFSILIGWLVDVFSVGKKEKDYSPVFYSGITLTIVNLYVVSKLQVFETKKSKGKWKCVRGLFTKYSVIVFYAWTTFNTFFYTIINNFLFWYMEEQAKVNNDRNHLLKWIKTLQGLVQGVQCLGGEIPFFFWSGWIIKNAGHANCMALTLGCMAIKMYLYTVVPNPTWIVLVELLNGLSYALGFAMKMSYAKLIAPPGTLCTVVGLIGLVDNVGQSLGSLFGGYMFGRYGGVWSFRVFSSGAALMCSLTILTTRIFRLTEDLEKNNYIVINNDPEIQAINSWKGDDNAVVVN</sequence>
<evidence type="ECO:0000256" key="6">
    <source>
        <dbReference type="SAM" id="Phobius"/>
    </source>
</evidence>
<keyword evidence="9" id="KW-1185">Reference proteome</keyword>
<dbReference type="GO" id="GO:0016020">
    <property type="term" value="C:membrane"/>
    <property type="evidence" value="ECO:0007669"/>
    <property type="project" value="UniProtKB-SubCell"/>
</dbReference>
<evidence type="ECO:0000256" key="5">
    <source>
        <dbReference type="ARBA" id="ARBA00023136"/>
    </source>
</evidence>
<feature type="transmembrane region" description="Helical" evidence="6">
    <location>
        <begin position="286"/>
        <end position="306"/>
    </location>
</feature>
<dbReference type="EMBL" id="CABPRJ010001433">
    <property type="protein sequence ID" value="VVC36468.1"/>
    <property type="molecule type" value="Genomic_DNA"/>
</dbReference>
<name>A0A5E4N1I6_9HEMI</name>
<reference evidence="8 9" key="1">
    <citation type="submission" date="2019-08" db="EMBL/GenBank/DDBJ databases">
        <authorList>
            <person name="Alioto T."/>
            <person name="Alioto T."/>
            <person name="Gomez Garrido J."/>
        </authorList>
    </citation>
    <scope>NUCLEOTIDE SEQUENCE [LARGE SCALE GENOMIC DNA]</scope>
</reference>
<feature type="transmembrane region" description="Helical" evidence="6">
    <location>
        <begin position="493"/>
        <end position="516"/>
    </location>
</feature>
<dbReference type="InterPro" id="IPR036259">
    <property type="entry name" value="MFS_trans_sf"/>
</dbReference>
<dbReference type="Gene3D" id="1.20.1250.20">
    <property type="entry name" value="MFS general substrate transporter like domains"/>
    <property type="match status" value="1"/>
</dbReference>
<accession>A0A5E4N1I6</accession>
<keyword evidence="3 6" id="KW-0812">Transmembrane</keyword>
<gene>
    <name evidence="8" type="ORF">CINCED_3A007943</name>
</gene>
<evidence type="ECO:0000256" key="4">
    <source>
        <dbReference type="ARBA" id="ARBA00022989"/>
    </source>
</evidence>
<comment type="subcellular location">
    <subcellularLocation>
        <location evidence="1">Membrane</location>
        <topology evidence="1">Multi-pass membrane protein</topology>
    </subcellularLocation>
</comment>
<dbReference type="OrthoDB" id="515887at2759"/>
<dbReference type="PANTHER" id="PTHR16172:SF30">
    <property type="entry name" value="SUGAR BABY, ISOFORM C"/>
    <property type="match status" value="1"/>
</dbReference>
<evidence type="ECO:0000256" key="3">
    <source>
        <dbReference type="ARBA" id="ARBA00022692"/>
    </source>
</evidence>
<dbReference type="AlphaFoldDB" id="A0A5E4N1I6"/>
<feature type="transmembrane region" description="Helical" evidence="6">
    <location>
        <begin position="255"/>
        <end position="274"/>
    </location>
</feature>
<dbReference type="PANTHER" id="PTHR16172">
    <property type="entry name" value="MAJOR FACILITATOR SUPERFAMILY DOMAIN-CONTAINING PROTEIN 6-LIKE"/>
    <property type="match status" value="1"/>
</dbReference>
<organism evidence="8 9">
    <name type="scientific">Cinara cedri</name>
    <dbReference type="NCBI Taxonomy" id="506608"/>
    <lineage>
        <taxon>Eukaryota</taxon>
        <taxon>Metazoa</taxon>
        <taxon>Ecdysozoa</taxon>
        <taxon>Arthropoda</taxon>
        <taxon>Hexapoda</taxon>
        <taxon>Insecta</taxon>
        <taxon>Pterygota</taxon>
        <taxon>Neoptera</taxon>
        <taxon>Paraneoptera</taxon>
        <taxon>Hemiptera</taxon>
        <taxon>Sternorrhyncha</taxon>
        <taxon>Aphidomorpha</taxon>
        <taxon>Aphidoidea</taxon>
        <taxon>Aphididae</taxon>
        <taxon>Lachninae</taxon>
        <taxon>Cinara</taxon>
    </lineage>
</organism>
<evidence type="ECO:0000256" key="2">
    <source>
        <dbReference type="ARBA" id="ARBA00005241"/>
    </source>
</evidence>